<feature type="non-terminal residue" evidence="2">
    <location>
        <position position="1"/>
    </location>
</feature>
<evidence type="ECO:0000313" key="2">
    <source>
        <dbReference type="EMBL" id="GAH77914.1"/>
    </source>
</evidence>
<comment type="caution">
    <text evidence="2">The sequence shown here is derived from an EMBL/GenBank/DDBJ whole genome shotgun (WGS) entry which is preliminary data.</text>
</comment>
<evidence type="ECO:0000256" key="1">
    <source>
        <dbReference type="SAM" id="MobiDB-lite"/>
    </source>
</evidence>
<dbReference type="InterPro" id="IPR021254">
    <property type="entry name" value="DUF2806"/>
</dbReference>
<feature type="compositionally biased region" description="Basic and acidic residues" evidence="1">
    <location>
        <begin position="25"/>
        <end position="36"/>
    </location>
</feature>
<name>X1JHW6_9ZZZZ</name>
<sequence>RLISDKEMQGLWAKVLAGEANSPGKNRERPEKVDKR</sequence>
<gene>
    <name evidence="2" type="ORF">S03H2_58852</name>
</gene>
<dbReference type="AlphaFoldDB" id="X1JHW6"/>
<proteinExistence type="predicted"/>
<protein>
    <submittedName>
        <fullName evidence="2">Uncharacterized protein</fullName>
    </submittedName>
</protein>
<dbReference type="EMBL" id="BARU01037811">
    <property type="protein sequence ID" value="GAH77914.1"/>
    <property type="molecule type" value="Genomic_DNA"/>
</dbReference>
<accession>X1JHW6</accession>
<organism evidence="2">
    <name type="scientific">marine sediment metagenome</name>
    <dbReference type="NCBI Taxonomy" id="412755"/>
    <lineage>
        <taxon>unclassified sequences</taxon>
        <taxon>metagenomes</taxon>
        <taxon>ecological metagenomes</taxon>
    </lineage>
</organism>
<feature type="region of interest" description="Disordered" evidence="1">
    <location>
        <begin position="14"/>
        <end position="36"/>
    </location>
</feature>
<reference evidence="2" key="1">
    <citation type="journal article" date="2014" name="Front. Microbiol.">
        <title>High frequency of phylogenetically diverse reductive dehalogenase-homologous genes in deep subseafloor sedimentary metagenomes.</title>
        <authorList>
            <person name="Kawai M."/>
            <person name="Futagami T."/>
            <person name="Toyoda A."/>
            <person name="Takaki Y."/>
            <person name="Nishi S."/>
            <person name="Hori S."/>
            <person name="Arai W."/>
            <person name="Tsubouchi T."/>
            <person name="Morono Y."/>
            <person name="Uchiyama I."/>
            <person name="Ito T."/>
            <person name="Fujiyama A."/>
            <person name="Inagaki F."/>
            <person name="Takami H."/>
        </authorList>
    </citation>
    <scope>NUCLEOTIDE SEQUENCE</scope>
    <source>
        <strain evidence="2">Expedition CK06-06</strain>
    </source>
</reference>
<dbReference type="Pfam" id="PF10987">
    <property type="entry name" value="DUF2806"/>
    <property type="match status" value="1"/>
</dbReference>